<protein>
    <submittedName>
        <fullName evidence="1">Uncharacterized protein</fullName>
    </submittedName>
</protein>
<comment type="caution">
    <text evidence="1">The sequence shown here is derived from an EMBL/GenBank/DDBJ whole genome shotgun (WGS) entry which is preliminary data.</text>
</comment>
<sequence>MNLGNVIQRDTRPKPPARIDYDRFDLQTTKALFALNKLSKIAPEFRAVPTHEFRTIISSNWPQIWQWLLAFTVGVIFYPQPVTRAGLGRVILFINVAPHFMICPSWDGPDARKLASDILTLSTDLWLYASILGLGRPAKVLIGQAYNSLNICINGPPNDHFASPDESAPFGGPLPDRDSFPENLKSMLILREDAGWDVSSTFITGIISNFYQHPAEVAISLQYLLSFLVSILVSTNLIPIPKLRSKGFIRWMDLLLKKLTAPKSRLSPMEDLVTSSAPMCITRCLQVFEISIRSDAYFAVTALDCGILLRIFNARDFLVMESRNTPPLPDHSIIRQCVVIIQLLTTRLLYRPILVRVIRWMKKIQKLGLDSVDLELPRPFRDAWNALMNEVSQRSSILHGYEAKEGNPLRICQNPDCPQQFSTNFESHSFMRCSGSGARPRGHSNLEIEFLGNIVQTDYDGLDEVKVEERIEDFLHNHPNEEPIIIMDYSVAPMTFIVMSRNVCLQGLTKSSGQSVKGEGTTDDDVIALGIIPWRRLGGVEYSCRVSVGNKEGIDRVSEEASSNLR</sequence>
<organism evidence="1 2">
    <name type="scientific">Marasmius crinis-equi</name>
    <dbReference type="NCBI Taxonomy" id="585013"/>
    <lineage>
        <taxon>Eukaryota</taxon>
        <taxon>Fungi</taxon>
        <taxon>Dikarya</taxon>
        <taxon>Basidiomycota</taxon>
        <taxon>Agaricomycotina</taxon>
        <taxon>Agaricomycetes</taxon>
        <taxon>Agaricomycetidae</taxon>
        <taxon>Agaricales</taxon>
        <taxon>Marasmiineae</taxon>
        <taxon>Marasmiaceae</taxon>
        <taxon>Marasmius</taxon>
    </lineage>
</organism>
<reference evidence="1 2" key="1">
    <citation type="submission" date="2024-02" db="EMBL/GenBank/DDBJ databases">
        <title>A draft genome for the cacao thread blight pathogen Marasmius crinis-equi.</title>
        <authorList>
            <person name="Cohen S.P."/>
            <person name="Baruah I.K."/>
            <person name="Amoako-Attah I."/>
            <person name="Bukari Y."/>
            <person name="Meinhardt L.W."/>
            <person name="Bailey B.A."/>
        </authorList>
    </citation>
    <scope>NUCLEOTIDE SEQUENCE [LARGE SCALE GENOMIC DNA]</scope>
    <source>
        <strain evidence="1 2">GH-76</strain>
    </source>
</reference>
<dbReference type="Proteomes" id="UP001465976">
    <property type="component" value="Unassembled WGS sequence"/>
</dbReference>
<keyword evidence="2" id="KW-1185">Reference proteome</keyword>
<dbReference type="EMBL" id="JBAHYK010002698">
    <property type="protein sequence ID" value="KAL0564568.1"/>
    <property type="molecule type" value="Genomic_DNA"/>
</dbReference>
<proteinExistence type="predicted"/>
<gene>
    <name evidence="1" type="ORF">V5O48_017474</name>
</gene>
<evidence type="ECO:0000313" key="2">
    <source>
        <dbReference type="Proteomes" id="UP001465976"/>
    </source>
</evidence>
<name>A0ABR3ENW7_9AGAR</name>
<accession>A0ABR3ENW7</accession>
<evidence type="ECO:0000313" key="1">
    <source>
        <dbReference type="EMBL" id="KAL0564568.1"/>
    </source>
</evidence>